<gene>
    <name evidence="2" type="ORF">KDN34_09950</name>
</gene>
<protein>
    <recommendedName>
        <fullName evidence="4">Lipoprotein</fullName>
    </recommendedName>
</protein>
<organism evidence="2 3">
    <name type="scientific">Shewanella yunxiaonensis</name>
    <dbReference type="NCBI Taxonomy" id="2829809"/>
    <lineage>
        <taxon>Bacteria</taxon>
        <taxon>Pseudomonadati</taxon>
        <taxon>Pseudomonadota</taxon>
        <taxon>Gammaproteobacteria</taxon>
        <taxon>Alteromonadales</taxon>
        <taxon>Shewanellaceae</taxon>
        <taxon>Shewanella</taxon>
    </lineage>
</organism>
<evidence type="ECO:0000313" key="2">
    <source>
        <dbReference type="EMBL" id="QUN04592.1"/>
    </source>
</evidence>
<keyword evidence="3" id="KW-1185">Reference proteome</keyword>
<proteinExistence type="predicted"/>
<name>A0ABX7YPG9_9GAMM</name>
<feature type="compositionally biased region" description="Polar residues" evidence="1">
    <location>
        <begin position="82"/>
        <end position="95"/>
    </location>
</feature>
<accession>A0ABX7YPG9</accession>
<dbReference type="PROSITE" id="PS51257">
    <property type="entry name" value="PROKAR_LIPOPROTEIN"/>
    <property type="match status" value="1"/>
</dbReference>
<feature type="region of interest" description="Disordered" evidence="1">
    <location>
        <begin position="57"/>
        <end position="107"/>
    </location>
</feature>
<dbReference type="Proteomes" id="UP000679575">
    <property type="component" value="Chromosome"/>
</dbReference>
<evidence type="ECO:0000256" key="1">
    <source>
        <dbReference type="SAM" id="MobiDB-lite"/>
    </source>
</evidence>
<evidence type="ECO:0000313" key="3">
    <source>
        <dbReference type="Proteomes" id="UP000679575"/>
    </source>
</evidence>
<reference evidence="2 3" key="1">
    <citation type="submission" date="2021-04" db="EMBL/GenBank/DDBJ databases">
        <title>Novel species identification of genus Shewanella.</title>
        <authorList>
            <person name="Liu G."/>
        </authorList>
    </citation>
    <scope>NUCLEOTIDE SEQUENCE [LARGE SCALE GENOMIC DNA]</scope>
    <source>
        <strain evidence="2 3">FJAT-54481</strain>
    </source>
</reference>
<evidence type="ECO:0008006" key="4">
    <source>
        <dbReference type="Google" id="ProtNLM"/>
    </source>
</evidence>
<sequence length="170" mass="19696">MRPLLLLATPLILCACSSEPDPQALAGKLTDSFQTEIKSDGMKLFTYSIETINRHRNQQQRRAMNDDRQQSPTGMPDRQRTRQPQDNMGNQQINRSSRRSDSENKQMTQELEFGLKKTLEANQYCRDGYYELERLVLNDRAELRGECHEGATDKDIQRFGYGKFTSQKTE</sequence>
<dbReference type="EMBL" id="CP073587">
    <property type="protein sequence ID" value="QUN04592.1"/>
    <property type="molecule type" value="Genomic_DNA"/>
</dbReference>
<dbReference type="RefSeq" id="WP_212593648.1">
    <property type="nucleotide sequence ID" value="NZ_CP073587.1"/>
</dbReference>